<feature type="region of interest" description="Disordered" evidence="1">
    <location>
        <begin position="1"/>
        <end position="60"/>
    </location>
</feature>
<feature type="domain" description="Helicase-associated" evidence="2">
    <location>
        <begin position="63"/>
        <end position="124"/>
    </location>
</feature>
<dbReference type="Pfam" id="PF03457">
    <property type="entry name" value="HA"/>
    <property type="match status" value="2"/>
</dbReference>
<dbReference type="KEGG" id="fcy:FRACYDRAFT_268870"/>
<dbReference type="InterPro" id="IPR005114">
    <property type="entry name" value="Helicase_assoc"/>
</dbReference>
<dbReference type="Gene3D" id="6.10.140.530">
    <property type="match status" value="2"/>
</dbReference>
<reference evidence="3 4" key="1">
    <citation type="submission" date="2016-09" db="EMBL/GenBank/DDBJ databases">
        <title>Extensive genetic diversity and differential bi-allelic expression allows diatom success in the polar Southern Ocean.</title>
        <authorList>
            <consortium name="DOE Joint Genome Institute"/>
            <person name="Mock T."/>
            <person name="Otillar R.P."/>
            <person name="Strauss J."/>
            <person name="Dupont C."/>
            <person name="Frickenhaus S."/>
            <person name="Maumus F."/>
            <person name="Mcmullan M."/>
            <person name="Sanges R."/>
            <person name="Schmutz J."/>
            <person name="Toseland A."/>
            <person name="Valas R."/>
            <person name="Veluchamy A."/>
            <person name="Ward B.J."/>
            <person name="Allen A."/>
            <person name="Barry K."/>
            <person name="Falciatore A."/>
            <person name="Ferrante M."/>
            <person name="Fortunato A.E."/>
            <person name="Gloeckner G."/>
            <person name="Gruber A."/>
            <person name="Hipkin R."/>
            <person name="Janech M."/>
            <person name="Kroth P."/>
            <person name="Leese F."/>
            <person name="Lindquist E."/>
            <person name="Lyon B.R."/>
            <person name="Martin J."/>
            <person name="Mayer C."/>
            <person name="Parker M."/>
            <person name="Quesneville H."/>
            <person name="Raymond J."/>
            <person name="Uhlig C."/>
            <person name="Valentin K.U."/>
            <person name="Worden A.Z."/>
            <person name="Armbrust E.V."/>
            <person name="Bowler C."/>
            <person name="Green B."/>
            <person name="Moulton V."/>
            <person name="Van Oosterhout C."/>
            <person name="Grigoriev I."/>
        </authorList>
    </citation>
    <scope>NUCLEOTIDE SEQUENCE [LARGE SCALE GENOMIC DNA]</scope>
    <source>
        <strain evidence="3 4">CCMP1102</strain>
    </source>
</reference>
<evidence type="ECO:0000313" key="3">
    <source>
        <dbReference type="EMBL" id="OEU18147.1"/>
    </source>
</evidence>
<keyword evidence="4" id="KW-1185">Reference proteome</keyword>
<proteinExistence type="predicted"/>
<feature type="domain" description="Helicase-associated" evidence="2">
    <location>
        <begin position="140"/>
        <end position="196"/>
    </location>
</feature>
<evidence type="ECO:0000256" key="1">
    <source>
        <dbReference type="SAM" id="MobiDB-lite"/>
    </source>
</evidence>
<gene>
    <name evidence="3" type="ORF">FRACYDRAFT_268870</name>
</gene>
<sequence>MKKKDKENSKDDSPPTNRKRTRDQSEDEESCDDSNIDDEIDDEEDPRKDNDAVCNPQKDNRNDEKWMRMFEKLVAYKNQHNNTMVPQKYKKDPKLGPWVSRLRRAYRNDKLLPNRYALLNSIAFDWDGIKGKVVTDQMIWMNMFQKLVAYKNQHKTTFVPVKNDPKLGRWVNTQRLNYKNDLLHPGRFDLLNSIDFTWNGNNRYICMDY</sequence>
<evidence type="ECO:0000259" key="2">
    <source>
        <dbReference type="Pfam" id="PF03457"/>
    </source>
</evidence>
<accession>A0A1E7FJ17</accession>
<feature type="compositionally biased region" description="Acidic residues" evidence="1">
    <location>
        <begin position="25"/>
        <end position="44"/>
    </location>
</feature>
<dbReference type="PANTHER" id="PTHR33418">
    <property type="entry name" value="HELICASE-ASSOCIATED"/>
    <property type="match status" value="1"/>
</dbReference>
<feature type="compositionally biased region" description="Basic and acidic residues" evidence="1">
    <location>
        <begin position="1"/>
        <end position="13"/>
    </location>
</feature>
<protein>
    <recommendedName>
        <fullName evidence="2">Helicase-associated domain-containing protein</fullName>
    </recommendedName>
</protein>
<name>A0A1E7FJ17_9STRA</name>
<dbReference type="AlphaFoldDB" id="A0A1E7FJ17"/>
<dbReference type="Proteomes" id="UP000095751">
    <property type="component" value="Unassembled WGS sequence"/>
</dbReference>
<dbReference type="InParanoid" id="A0A1E7FJ17"/>
<evidence type="ECO:0000313" key="4">
    <source>
        <dbReference type="Proteomes" id="UP000095751"/>
    </source>
</evidence>
<dbReference type="OrthoDB" id="44064at2759"/>
<organism evidence="3 4">
    <name type="scientific">Fragilariopsis cylindrus CCMP1102</name>
    <dbReference type="NCBI Taxonomy" id="635003"/>
    <lineage>
        <taxon>Eukaryota</taxon>
        <taxon>Sar</taxon>
        <taxon>Stramenopiles</taxon>
        <taxon>Ochrophyta</taxon>
        <taxon>Bacillariophyta</taxon>
        <taxon>Bacillariophyceae</taxon>
        <taxon>Bacillariophycidae</taxon>
        <taxon>Bacillariales</taxon>
        <taxon>Bacillariaceae</taxon>
        <taxon>Fragilariopsis</taxon>
    </lineage>
</organism>
<dbReference type="PANTHER" id="PTHR33418:SF1">
    <property type="entry name" value="HELICASE-ASSOCIATED DOMAIN-CONTAINING PROTEIN"/>
    <property type="match status" value="1"/>
</dbReference>
<dbReference type="EMBL" id="KV784357">
    <property type="protein sequence ID" value="OEU18147.1"/>
    <property type="molecule type" value="Genomic_DNA"/>
</dbReference>